<dbReference type="AlphaFoldDB" id="A0A0K8NZA4"/>
<dbReference type="STRING" id="1547922.ISF6_1407"/>
<evidence type="ECO:0000256" key="3">
    <source>
        <dbReference type="ARBA" id="ARBA00022801"/>
    </source>
</evidence>
<dbReference type="EMBL" id="BBYR01000026">
    <property type="protein sequence ID" value="GAP35634.1"/>
    <property type="molecule type" value="Genomic_DNA"/>
</dbReference>
<reference evidence="5 6" key="2">
    <citation type="journal article" date="2016" name="Science">
        <title>A bacterium that degrades and assimilates poly(ethylene terephthalate).</title>
        <authorList>
            <person name="Yoshida S."/>
            <person name="Hiraga K."/>
            <person name="Takehana T."/>
            <person name="Taniguchi I."/>
            <person name="Yamaji H."/>
            <person name="Maeda Y."/>
            <person name="Toyohara K."/>
            <person name="Miyamoto K."/>
            <person name="Kimura Y."/>
            <person name="Oda K."/>
        </authorList>
    </citation>
    <scope>NUCLEOTIDE SEQUENCE [LARGE SCALE GENOMIC DNA]</scope>
    <source>
        <strain evidence="6">NBRC 110686 / TISTR 2288 / 201-F6</strain>
    </source>
</reference>
<dbReference type="RefSeq" id="WP_054019683.1">
    <property type="nucleotide sequence ID" value="NZ_BBYR01000026.1"/>
</dbReference>
<comment type="similarity">
    <text evidence="1">Belongs to the metallo-dependent hydrolases superfamily. CpsB/CapC family.</text>
</comment>
<dbReference type="Gene3D" id="3.20.20.140">
    <property type="entry name" value="Metal-dependent hydrolases"/>
    <property type="match status" value="1"/>
</dbReference>
<dbReference type="GO" id="GO:0030145">
    <property type="term" value="F:manganese ion binding"/>
    <property type="evidence" value="ECO:0007669"/>
    <property type="project" value="InterPro"/>
</dbReference>
<dbReference type="GO" id="GO:0004725">
    <property type="term" value="F:protein tyrosine phosphatase activity"/>
    <property type="evidence" value="ECO:0007669"/>
    <property type="project" value="UniProtKB-EC"/>
</dbReference>
<evidence type="ECO:0000313" key="5">
    <source>
        <dbReference type="EMBL" id="GAP35634.1"/>
    </source>
</evidence>
<dbReference type="Proteomes" id="UP000037660">
    <property type="component" value="Unassembled WGS sequence"/>
</dbReference>
<dbReference type="OrthoDB" id="9788539at2"/>
<sequence length="246" mass="26669">MIDLHAHLLPGIDDGPATVEEALVLAKACAETGVNELFVTPHVYPGQWGNTRSSIAREFARFDFAVKRLGLPITLHMAGEVRLCDDIFELLGEGELPFLGRCQGFDSLLLELPDGQVPVGAERAVRHLLDHKVRPIIVHPERNKGVMERPERMRGFVEMGCVLQLTAASVVGEFGAAALRTAQTLIDEGWVDVVASDAHNLRGRAPRMDAARAALGKAYGPAFADELTMHGPARLAGLPRRQSMAA</sequence>
<accession>A0A0K8NZA4</accession>
<evidence type="ECO:0000313" key="6">
    <source>
        <dbReference type="Proteomes" id="UP000037660"/>
    </source>
</evidence>
<dbReference type="SUPFAM" id="SSF89550">
    <property type="entry name" value="PHP domain-like"/>
    <property type="match status" value="1"/>
</dbReference>
<proteinExistence type="inferred from homology"/>
<evidence type="ECO:0000256" key="2">
    <source>
        <dbReference type="ARBA" id="ARBA00013064"/>
    </source>
</evidence>
<dbReference type="InterPro" id="IPR016195">
    <property type="entry name" value="Pol/histidinol_Pase-like"/>
</dbReference>
<dbReference type="InterPro" id="IPR016667">
    <property type="entry name" value="Caps_polysacc_synth_CpsB/CapC"/>
</dbReference>
<comment type="catalytic activity">
    <reaction evidence="4">
        <text>O-phospho-L-tyrosyl-[protein] + H2O = L-tyrosyl-[protein] + phosphate</text>
        <dbReference type="Rhea" id="RHEA:10684"/>
        <dbReference type="Rhea" id="RHEA-COMP:10136"/>
        <dbReference type="Rhea" id="RHEA-COMP:20101"/>
        <dbReference type="ChEBI" id="CHEBI:15377"/>
        <dbReference type="ChEBI" id="CHEBI:43474"/>
        <dbReference type="ChEBI" id="CHEBI:46858"/>
        <dbReference type="ChEBI" id="CHEBI:61978"/>
        <dbReference type="EC" id="3.1.3.48"/>
    </reaction>
</comment>
<dbReference type="PANTHER" id="PTHR39181">
    <property type="entry name" value="TYROSINE-PROTEIN PHOSPHATASE YWQE"/>
    <property type="match status" value="1"/>
</dbReference>
<organism evidence="5 6">
    <name type="scientific">Piscinibacter sakaiensis</name>
    <name type="common">Ideonella sakaiensis</name>
    <dbReference type="NCBI Taxonomy" id="1547922"/>
    <lineage>
        <taxon>Bacteria</taxon>
        <taxon>Pseudomonadati</taxon>
        <taxon>Pseudomonadota</taxon>
        <taxon>Betaproteobacteria</taxon>
        <taxon>Burkholderiales</taxon>
        <taxon>Sphaerotilaceae</taxon>
        <taxon>Piscinibacter</taxon>
    </lineage>
</organism>
<keyword evidence="3 5" id="KW-0378">Hydrolase</keyword>
<evidence type="ECO:0000256" key="4">
    <source>
        <dbReference type="ARBA" id="ARBA00051722"/>
    </source>
</evidence>
<dbReference type="EC" id="3.1.3.48" evidence="2"/>
<name>A0A0K8NZA4_PISS1</name>
<protein>
    <recommendedName>
        <fullName evidence="2">protein-tyrosine-phosphatase</fullName>
        <ecNumber evidence="2">3.1.3.48</ecNumber>
    </recommendedName>
</protein>
<dbReference type="Pfam" id="PF19567">
    <property type="entry name" value="CpsB_CapC"/>
    <property type="match status" value="1"/>
</dbReference>
<comment type="caution">
    <text evidence="5">The sequence shown here is derived from an EMBL/GenBank/DDBJ whole genome shotgun (WGS) entry which is preliminary data.</text>
</comment>
<keyword evidence="6" id="KW-1185">Reference proteome</keyword>
<gene>
    <name evidence="5" type="ORF">ISF6_1407</name>
</gene>
<dbReference type="PANTHER" id="PTHR39181:SF1">
    <property type="entry name" value="TYROSINE-PROTEIN PHOSPHATASE YWQE"/>
    <property type="match status" value="1"/>
</dbReference>
<dbReference type="PIRSF" id="PIRSF016557">
    <property type="entry name" value="Caps_synth_CpsB"/>
    <property type="match status" value="1"/>
</dbReference>
<evidence type="ECO:0000256" key="1">
    <source>
        <dbReference type="ARBA" id="ARBA00005750"/>
    </source>
</evidence>
<reference evidence="6" key="1">
    <citation type="submission" date="2015-07" db="EMBL/GenBank/DDBJ databases">
        <title>Discovery of a poly(ethylene terephthalate assimilation.</title>
        <authorList>
            <person name="Yoshida S."/>
            <person name="Hiraga K."/>
            <person name="Takehana T."/>
            <person name="Taniguchi I."/>
            <person name="Yamaji H."/>
            <person name="Maeda Y."/>
            <person name="Toyohara K."/>
            <person name="Miyamoto K."/>
            <person name="Kimura Y."/>
            <person name="Oda K."/>
        </authorList>
    </citation>
    <scope>NUCLEOTIDE SEQUENCE [LARGE SCALE GENOMIC DNA]</scope>
    <source>
        <strain evidence="6">NBRC 110686 / TISTR 2288 / 201-F6</strain>
    </source>
</reference>